<keyword evidence="1" id="KW-0175">Coiled coil</keyword>
<evidence type="ECO:0000313" key="4">
    <source>
        <dbReference type="Proteomes" id="UP000192927"/>
    </source>
</evidence>
<dbReference type="Proteomes" id="UP000192927">
    <property type="component" value="Unassembled WGS sequence"/>
</dbReference>
<evidence type="ECO:0000313" key="3">
    <source>
        <dbReference type="EMBL" id="SLM35877.1"/>
    </source>
</evidence>
<dbReference type="EMBL" id="FWEW01000837">
    <property type="protein sequence ID" value="SLM35877.1"/>
    <property type="molecule type" value="Genomic_DNA"/>
</dbReference>
<feature type="region of interest" description="Disordered" evidence="2">
    <location>
        <begin position="1"/>
        <end position="41"/>
    </location>
</feature>
<feature type="region of interest" description="Disordered" evidence="2">
    <location>
        <begin position="108"/>
        <end position="136"/>
    </location>
</feature>
<evidence type="ECO:0000256" key="2">
    <source>
        <dbReference type="SAM" id="MobiDB-lite"/>
    </source>
</evidence>
<evidence type="ECO:0000256" key="1">
    <source>
        <dbReference type="SAM" id="Coils"/>
    </source>
</evidence>
<protein>
    <submittedName>
        <fullName evidence="3">Uncharacterized protein</fullName>
    </submittedName>
</protein>
<feature type="coiled-coil region" evidence="1">
    <location>
        <begin position="176"/>
        <end position="203"/>
    </location>
</feature>
<reference evidence="4" key="1">
    <citation type="submission" date="2017-03" db="EMBL/GenBank/DDBJ databases">
        <authorList>
            <person name="Sharma R."/>
            <person name="Thines M."/>
        </authorList>
    </citation>
    <scope>NUCLEOTIDE SEQUENCE [LARGE SCALE GENOMIC DNA]</scope>
</reference>
<name>A0A1W5CYC5_9LECA</name>
<dbReference type="AlphaFoldDB" id="A0A1W5CYC5"/>
<keyword evidence="4" id="KW-1185">Reference proteome</keyword>
<sequence length="272" mass="31040">MNTCNPRAPRTPAHKPLPRSELQSPPSDYHSEFTTSTTRSPDPIMLLSQRWQCVASQITRARLQRDTVVALNRNLDEAENILLWRAPKVVQQKKEAFGLGIMIDSDGKDQMDGVGEATPPASAEPDAPAFAEDGSRKQLDDEATSALMGRLSKAVDQLRQRQEEFRHLHNVAIAKAEEGAERILQLESDADQLEADVMDDQCELSYLKLKLRIIEIQTLPYVPSREKDQLAEGIQRWKLDWADVDKRFHARRRKKRPRAIVDWQRQSAERTI</sequence>
<organism evidence="3 4">
    <name type="scientific">Lasallia pustulata</name>
    <dbReference type="NCBI Taxonomy" id="136370"/>
    <lineage>
        <taxon>Eukaryota</taxon>
        <taxon>Fungi</taxon>
        <taxon>Dikarya</taxon>
        <taxon>Ascomycota</taxon>
        <taxon>Pezizomycotina</taxon>
        <taxon>Lecanoromycetes</taxon>
        <taxon>OSLEUM clade</taxon>
        <taxon>Umbilicariomycetidae</taxon>
        <taxon>Umbilicariales</taxon>
        <taxon>Umbilicariaceae</taxon>
        <taxon>Lasallia</taxon>
    </lineage>
</organism>
<proteinExistence type="predicted"/>
<feature type="compositionally biased region" description="Polar residues" evidence="2">
    <location>
        <begin position="21"/>
        <end position="40"/>
    </location>
</feature>
<accession>A0A1W5CYC5</accession>